<dbReference type="EMBL" id="LQPR01000039">
    <property type="protein sequence ID" value="ORW70533.1"/>
    <property type="molecule type" value="Genomic_DNA"/>
</dbReference>
<dbReference type="PRINTS" id="PR00081">
    <property type="entry name" value="GDHRDH"/>
</dbReference>
<evidence type="ECO:0000313" key="5">
    <source>
        <dbReference type="EMBL" id="ORW70533.1"/>
    </source>
</evidence>
<dbReference type="Pfam" id="PF00106">
    <property type="entry name" value="adh_short"/>
    <property type="match status" value="1"/>
</dbReference>
<evidence type="ECO:0000259" key="4">
    <source>
        <dbReference type="SMART" id="SM00822"/>
    </source>
</evidence>
<dbReference type="PROSITE" id="PS00061">
    <property type="entry name" value="ADH_SHORT"/>
    <property type="match status" value="1"/>
</dbReference>
<dbReference type="InterPro" id="IPR002347">
    <property type="entry name" value="SDR_fam"/>
</dbReference>
<gene>
    <name evidence="5" type="ORF">AWC23_16825</name>
</gene>
<keyword evidence="6" id="KW-1185">Reference proteome</keyword>
<dbReference type="InterPro" id="IPR057326">
    <property type="entry name" value="KR_dom"/>
</dbReference>
<dbReference type="GO" id="GO:0016020">
    <property type="term" value="C:membrane"/>
    <property type="evidence" value="ECO:0007669"/>
    <property type="project" value="TreeGrafter"/>
</dbReference>
<accession>A0AAJ3NQD3</accession>
<dbReference type="GO" id="GO:0016491">
    <property type="term" value="F:oxidoreductase activity"/>
    <property type="evidence" value="ECO:0007669"/>
    <property type="project" value="UniProtKB-KW"/>
</dbReference>
<evidence type="ECO:0000256" key="3">
    <source>
        <dbReference type="RuleBase" id="RU000363"/>
    </source>
</evidence>
<dbReference type="SUPFAM" id="SSF51735">
    <property type="entry name" value="NAD(P)-binding Rossmann-fold domains"/>
    <property type="match status" value="1"/>
</dbReference>
<dbReference type="Proteomes" id="UP000193387">
    <property type="component" value="Unassembled WGS sequence"/>
</dbReference>
<evidence type="ECO:0000256" key="1">
    <source>
        <dbReference type="ARBA" id="ARBA00006484"/>
    </source>
</evidence>
<proteinExistence type="inferred from homology"/>
<dbReference type="PANTHER" id="PTHR44196">
    <property type="entry name" value="DEHYDROGENASE/REDUCTASE SDR FAMILY MEMBER 7B"/>
    <property type="match status" value="1"/>
</dbReference>
<evidence type="ECO:0000313" key="6">
    <source>
        <dbReference type="Proteomes" id="UP000193387"/>
    </source>
</evidence>
<evidence type="ECO:0000256" key="2">
    <source>
        <dbReference type="ARBA" id="ARBA00023002"/>
    </source>
</evidence>
<sequence length="247" mass="25757">MQMHGNTILITGGGSGIGRGLAAALHRAGNRVVIAGRRVSALRAVTDAHPGMRSLRLDLADGASVHQLAARVTRELPDLNVVVNNAGTMALEDPAVPEPALIASIVATNLVGPMTLTSLLLPALVRQSRGAVINVTSALAFVPLAQAPSYCASKAGLHSYTESLRFLLRDSPVQVIEMAPPRVETDMTGPADDGYAMDLDDFVAETMAQLTAGPDAGQVVVGAARAVRYAERDGAYAELFAAVNRAR</sequence>
<organism evidence="5 6">
    <name type="scientific">Mycobacterium saskatchewanense</name>
    <dbReference type="NCBI Taxonomy" id="220927"/>
    <lineage>
        <taxon>Bacteria</taxon>
        <taxon>Bacillati</taxon>
        <taxon>Actinomycetota</taxon>
        <taxon>Actinomycetes</taxon>
        <taxon>Mycobacteriales</taxon>
        <taxon>Mycobacteriaceae</taxon>
        <taxon>Mycobacterium</taxon>
        <taxon>Mycobacterium simiae complex</taxon>
    </lineage>
</organism>
<protein>
    <submittedName>
        <fullName evidence="5">Oxidoreductase</fullName>
    </submittedName>
</protein>
<dbReference type="RefSeq" id="WP_085256525.1">
    <property type="nucleotide sequence ID" value="NZ_AP022573.1"/>
</dbReference>
<feature type="domain" description="Ketoreductase" evidence="4">
    <location>
        <begin position="6"/>
        <end position="200"/>
    </location>
</feature>
<dbReference type="PANTHER" id="PTHR44196:SF1">
    <property type="entry name" value="DEHYDROGENASE_REDUCTASE SDR FAMILY MEMBER 7B"/>
    <property type="match status" value="1"/>
</dbReference>
<comment type="similarity">
    <text evidence="1 3">Belongs to the short-chain dehydrogenases/reductases (SDR) family.</text>
</comment>
<dbReference type="AlphaFoldDB" id="A0AAJ3NQD3"/>
<dbReference type="SMART" id="SM00822">
    <property type="entry name" value="PKS_KR"/>
    <property type="match status" value="1"/>
</dbReference>
<dbReference type="InterPro" id="IPR020904">
    <property type="entry name" value="Sc_DH/Rdtase_CS"/>
</dbReference>
<dbReference type="PRINTS" id="PR00080">
    <property type="entry name" value="SDRFAMILY"/>
</dbReference>
<reference evidence="5 6" key="1">
    <citation type="submission" date="2016-01" db="EMBL/GenBank/DDBJ databases">
        <title>The new phylogeny of the genus Mycobacterium.</title>
        <authorList>
            <person name="Tarcisio F."/>
            <person name="Conor M."/>
            <person name="Antonella G."/>
            <person name="Elisabetta G."/>
            <person name="Giulia F.S."/>
            <person name="Sara T."/>
            <person name="Anna F."/>
            <person name="Clotilde B."/>
            <person name="Roberto B."/>
            <person name="Veronica D.S."/>
            <person name="Fabio R."/>
            <person name="Monica P."/>
            <person name="Olivier J."/>
            <person name="Enrico T."/>
            <person name="Nicola S."/>
        </authorList>
    </citation>
    <scope>NUCLEOTIDE SEQUENCE [LARGE SCALE GENOMIC DNA]</scope>
    <source>
        <strain evidence="5 6">DSM 44616</strain>
    </source>
</reference>
<comment type="caution">
    <text evidence="5">The sequence shown here is derived from an EMBL/GenBank/DDBJ whole genome shotgun (WGS) entry which is preliminary data.</text>
</comment>
<dbReference type="InterPro" id="IPR036291">
    <property type="entry name" value="NAD(P)-bd_dom_sf"/>
</dbReference>
<keyword evidence="2" id="KW-0560">Oxidoreductase</keyword>
<name>A0AAJ3NQD3_9MYCO</name>
<dbReference type="Gene3D" id="3.40.50.720">
    <property type="entry name" value="NAD(P)-binding Rossmann-like Domain"/>
    <property type="match status" value="1"/>
</dbReference>